<name>A0A915IJV9_ROMCU</name>
<dbReference type="WBParaSite" id="nRc.2.0.1.t14149-RA">
    <property type="protein sequence ID" value="nRc.2.0.1.t14149-RA"/>
    <property type="gene ID" value="nRc.2.0.1.g14149"/>
</dbReference>
<evidence type="ECO:0000313" key="1">
    <source>
        <dbReference type="Proteomes" id="UP000887565"/>
    </source>
</evidence>
<keyword evidence="1" id="KW-1185">Reference proteome</keyword>
<organism evidence="1 2">
    <name type="scientific">Romanomermis culicivorax</name>
    <name type="common">Nematode worm</name>
    <dbReference type="NCBI Taxonomy" id="13658"/>
    <lineage>
        <taxon>Eukaryota</taxon>
        <taxon>Metazoa</taxon>
        <taxon>Ecdysozoa</taxon>
        <taxon>Nematoda</taxon>
        <taxon>Enoplea</taxon>
        <taxon>Dorylaimia</taxon>
        <taxon>Mermithida</taxon>
        <taxon>Mermithoidea</taxon>
        <taxon>Mermithidae</taxon>
        <taxon>Romanomermis</taxon>
    </lineage>
</organism>
<reference evidence="2" key="1">
    <citation type="submission" date="2022-11" db="UniProtKB">
        <authorList>
            <consortium name="WormBaseParasite"/>
        </authorList>
    </citation>
    <scope>IDENTIFICATION</scope>
</reference>
<dbReference type="Proteomes" id="UP000887565">
    <property type="component" value="Unplaced"/>
</dbReference>
<dbReference type="AlphaFoldDB" id="A0A915IJV9"/>
<sequence>LSSKKCDALEKKVEHRNFFILFCLVCALKKCCTSCLSGNDLFQATEDNYFKYKIMINSQVY</sequence>
<protein>
    <submittedName>
        <fullName evidence="2">Uncharacterized protein</fullName>
    </submittedName>
</protein>
<evidence type="ECO:0000313" key="2">
    <source>
        <dbReference type="WBParaSite" id="nRc.2.0.1.t14149-RA"/>
    </source>
</evidence>
<accession>A0A915IJV9</accession>
<proteinExistence type="predicted"/>